<dbReference type="InterPro" id="IPR009875">
    <property type="entry name" value="PilZ_domain"/>
</dbReference>
<keyword evidence="3" id="KW-1185">Reference proteome</keyword>
<feature type="domain" description="PilZ" evidence="1">
    <location>
        <begin position="25"/>
        <end position="100"/>
    </location>
</feature>
<dbReference type="Gene3D" id="2.40.10.220">
    <property type="entry name" value="predicted glycosyltransferase like domains"/>
    <property type="match status" value="1"/>
</dbReference>
<dbReference type="SUPFAM" id="SSF141371">
    <property type="entry name" value="PilZ domain-like"/>
    <property type="match status" value="1"/>
</dbReference>
<proteinExistence type="predicted"/>
<dbReference type="EMBL" id="JAAOZC010000002">
    <property type="protein sequence ID" value="NIJ07668.1"/>
    <property type="molecule type" value="Genomic_DNA"/>
</dbReference>
<sequence>MTDSTSFDSSGVSNDADEARFESLRADQRDSMLLMATLRRANGTDIAIKVRNLSSGGLMAEVPVSLHREESVEVDLRGIGIVPAKVAWAAGGRAGLAFDHAVDHKLARKPVAGGPQPQLVRVSRDMWRPGLR</sequence>
<dbReference type="Proteomes" id="UP000727456">
    <property type="component" value="Unassembled WGS sequence"/>
</dbReference>
<dbReference type="Pfam" id="PF07238">
    <property type="entry name" value="PilZ"/>
    <property type="match status" value="1"/>
</dbReference>
<comment type="caution">
    <text evidence="2">The sequence shown here is derived from an EMBL/GenBank/DDBJ whole genome shotgun (WGS) entry which is preliminary data.</text>
</comment>
<accession>A0ABX0TRF8</accession>
<evidence type="ECO:0000313" key="2">
    <source>
        <dbReference type="EMBL" id="NIJ07668.1"/>
    </source>
</evidence>
<reference evidence="2 3" key="1">
    <citation type="submission" date="2020-03" db="EMBL/GenBank/DDBJ databases">
        <title>Genomic Encyclopedia of Type Strains, Phase III (KMG-III): the genomes of soil and plant-associated and newly described type strains.</title>
        <authorList>
            <person name="Whitman W."/>
        </authorList>
    </citation>
    <scope>NUCLEOTIDE SEQUENCE [LARGE SCALE GENOMIC DNA]</scope>
    <source>
        <strain evidence="2 3">CECT 8804</strain>
    </source>
</reference>
<evidence type="ECO:0000313" key="3">
    <source>
        <dbReference type="Proteomes" id="UP000727456"/>
    </source>
</evidence>
<organism evidence="2 3">
    <name type="scientific">Sphingomonas vulcanisoli</name>
    <dbReference type="NCBI Taxonomy" id="1658060"/>
    <lineage>
        <taxon>Bacteria</taxon>
        <taxon>Pseudomonadati</taxon>
        <taxon>Pseudomonadota</taxon>
        <taxon>Alphaproteobacteria</taxon>
        <taxon>Sphingomonadales</taxon>
        <taxon>Sphingomonadaceae</taxon>
        <taxon>Sphingomonas</taxon>
    </lineage>
</organism>
<dbReference type="RefSeq" id="WP_167072511.1">
    <property type="nucleotide sequence ID" value="NZ_JAAOZC010000002.1"/>
</dbReference>
<evidence type="ECO:0000259" key="1">
    <source>
        <dbReference type="Pfam" id="PF07238"/>
    </source>
</evidence>
<name>A0ABX0TRF8_9SPHN</name>
<protein>
    <recommendedName>
        <fullName evidence="1">PilZ domain-containing protein</fullName>
    </recommendedName>
</protein>
<gene>
    <name evidence="2" type="ORF">FHS31_001264</name>
</gene>